<gene>
    <name evidence="2" type="ORF">BJ986_002138</name>
</gene>
<reference evidence="2 3" key="1">
    <citation type="submission" date="2020-07" db="EMBL/GenBank/DDBJ databases">
        <title>Sequencing the genomes of 1000 actinobacteria strains.</title>
        <authorList>
            <person name="Klenk H.-P."/>
        </authorList>
    </citation>
    <scope>NUCLEOTIDE SEQUENCE [LARGE SCALE GENOMIC DNA]</scope>
    <source>
        <strain evidence="2 3">DSM 23987</strain>
    </source>
</reference>
<keyword evidence="3" id="KW-1185">Reference proteome</keyword>
<evidence type="ECO:0000313" key="2">
    <source>
        <dbReference type="EMBL" id="NYG07651.1"/>
    </source>
</evidence>
<dbReference type="Proteomes" id="UP000573599">
    <property type="component" value="Unassembled WGS sequence"/>
</dbReference>
<accession>A0A852WJ51</accession>
<comment type="caution">
    <text evidence="2">The sequence shown here is derived from an EMBL/GenBank/DDBJ whole genome shotgun (WGS) entry which is preliminary data.</text>
</comment>
<feature type="coiled-coil region" evidence="1">
    <location>
        <begin position="177"/>
        <end position="221"/>
    </location>
</feature>
<keyword evidence="1" id="KW-0175">Coiled coil</keyword>
<evidence type="ECO:0000256" key="1">
    <source>
        <dbReference type="SAM" id="Coils"/>
    </source>
</evidence>
<organism evidence="2 3">
    <name type="scientific">Pedococcus badiiscoriae</name>
    <dbReference type="NCBI Taxonomy" id="642776"/>
    <lineage>
        <taxon>Bacteria</taxon>
        <taxon>Bacillati</taxon>
        <taxon>Actinomycetota</taxon>
        <taxon>Actinomycetes</taxon>
        <taxon>Micrococcales</taxon>
        <taxon>Intrasporangiaceae</taxon>
        <taxon>Pedococcus</taxon>
    </lineage>
</organism>
<protein>
    <submittedName>
        <fullName evidence="2">Uncharacterized protein</fullName>
    </submittedName>
</protein>
<dbReference type="RefSeq" id="WP_179421973.1">
    <property type="nucleotide sequence ID" value="NZ_JACCAB010000001.1"/>
</dbReference>
<evidence type="ECO:0000313" key="3">
    <source>
        <dbReference type="Proteomes" id="UP000573599"/>
    </source>
</evidence>
<dbReference type="AlphaFoldDB" id="A0A852WJ51"/>
<sequence>MLIRELILHHLGNGAVHQRGYTLPPSQTPGLRLHPAEEQVDPEPGDLLLLRAPGDGELSGLIDDDLPEGTTVVLLVPTDPAELPVGRVVNALIGAGLQLVEAVVASGQREPTVAVVARRSAATVLPLPTAARALEPAVVGPDGPEKDVLARLLAESVLENLTSRARERVLLAELGGAEDGRRNAEREQQALEQLRALPDELSTVKAEQAALKVERDALKKRLGQVESSTTYRLASKLAGVSGAVRRLPGRPRR</sequence>
<name>A0A852WJ51_9MICO</name>
<dbReference type="EMBL" id="JACCAB010000001">
    <property type="protein sequence ID" value="NYG07651.1"/>
    <property type="molecule type" value="Genomic_DNA"/>
</dbReference>
<proteinExistence type="predicted"/>